<feature type="region of interest" description="Disordered" evidence="13">
    <location>
        <begin position="1318"/>
        <end position="1360"/>
    </location>
</feature>
<evidence type="ECO:0000313" key="15">
    <source>
        <dbReference type="EMBL" id="KRF83071.1"/>
    </source>
</evidence>
<dbReference type="Pfam" id="PF15288">
    <property type="entry name" value="zf-CCHC_6"/>
    <property type="match status" value="1"/>
</dbReference>
<accession>A0A0Q9WPW3</accession>
<evidence type="ECO:0000256" key="12">
    <source>
        <dbReference type="SAM" id="Coils"/>
    </source>
</evidence>
<feature type="region of interest" description="Disordered" evidence="13">
    <location>
        <begin position="134"/>
        <end position="242"/>
    </location>
</feature>
<feature type="region of interest" description="Disordered" evidence="13">
    <location>
        <begin position="345"/>
        <end position="364"/>
    </location>
</feature>
<evidence type="ECO:0000256" key="11">
    <source>
        <dbReference type="PROSITE-ProRule" id="PRU00035"/>
    </source>
</evidence>
<dbReference type="SMR" id="A0A0Q9WPW3"/>
<dbReference type="FunFam" id="1.20.920.10:FF:000039">
    <property type="entry name" value="Transcription initiation factor TFIID subunit"/>
    <property type="match status" value="1"/>
</dbReference>
<dbReference type="InterPro" id="IPR017956">
    <property type="entry name" value="AT_hook_DNA-bd_motif"/>
</dbReference>
<keyword evidence="9" id="KW-0131">Cell cycle</keyword>
<feature type="region of interest" description="Disordered" evidence="13">
    <location>
        <begin position="78"/>
        <end position="98"/>
    </location>
</feature>
<dbReference type="InterPro" id="IPR040240">
    <property type="entry name" value="TAF1"/>
</dbReference>
<dbReference type="InParanoid" id="A0A0Q9WPW3"/>
<protein>
    <recommendedName>
        <fullName evidence="10">Transcription initiation factor TFIID subunit 1</fullName>
    </recommendedName>
</protein>
<feature type="compositionally biased region" description="Polar residues" evidence="13">
    <location>
        <begin position="509"/>
        <end position="518"/>
    </location>
</feature>
<dbReference type="GO" id="GO:0006355">
    <property type="term" value="P:regulation of DNA-templated transcription"/>
    <property type="evidence" value="ECO:0007669"/>
    <property type="project" value="InterPro"/>
</dbReference>
<dbReference type="PROSITE" id="PS00354">
    <property type="entry name" value="HMGI_Y"/>
    <property type="match status" value="1"/>
</dbReference>
<feature type="compositionally biased region" description="Basic and acidic residues" evidence="13">
    <location>
        <begin position="216"/>
        <end position="231"/>
    </location>
</feature>
<dbReference type="GO" id="GO:0017025">
    <property type="term" value="F:TBP-class protein binding"/>
    <property type="evidence" value="ECO:0007669"/>
    <property type="project" value="InterPro"/>
</dbReference>
<dbReference type="PROSITE" id="PS50014">
    <property type="entry name" value="BROMODOMAIN_2"/>
    <property type="match status" value="2"/>
</dbReference>
<dbReference type="InterPro" id="IPR000637">
    <property type="entry name" value="HMGI/Y_DNA-bd_CS"/>
</dbReference>
<dbReference type="InterPro" id="IPR018359">
    <property type="entry name" value="Bromodomain_CS"/>
</dbReference>
<evidence type="ECO:0000313" key="16">
    <source>
        <dbReference type="Proteomes" id="UP000008792"/>
    </source>
</evidence>
<dbReference type="Gene3D" id="1.10.1100.10">
    <property type="entry name" value="TAFII-230 TBP-binding domain"/>
    <property type="match status" value="1"/>
</dbReference>
<feature type="domain" description="Bromo" evidence="14">
    <location>
        <begin position="1629"/>
        <end position="1699"/>
    </location>
</feature>
<feature type="compositionally biased region" description="Acidic residues" evidence="13">
    <location>
        <begin position="2033"/>
        <end position="2047"/>
    </location>
</feature>
<dbReference type="GO" id="GO:0051123">
    <property type="term" value="P:RNA polymerase II preinitiation complex assembly"/>
    <property type="evidence" value="ECO:0007669"/>
    <property type="project" value="TreeGrafter"/>
</dbReference>
<dbReference type="InterPro" id="IPR041670">
    <property type="entry name" value="Znf-CCHC_6"/>
</dbReference>
<reference evidence="15 16" key="1">
    <citation type="journal article" date="2007" name="Nature">
        <title>Evolution of genes and genomes on the Drosophila phylogeny.</title>
        <authorList>
            <consortium name="Drosophila 12 Genomes Consortium"/>
            <person name="Clark A.G."/>
            <person name="Eisen M.B."/>
            <person name="Smith D.R."/>
            <person name="Bergman C.M."/>
            <person name="Oliver B."/>
            <person name="Markow T.A."/>
            <person name="Kaufman T.C."/>
            <person name="Kellis M."/>
            <person name="Gelbart W."/>
            <person name="Iyer V.N."/>
            <person name="Pollard D.A."/>
            <person name="Sackton T.B."/>
            <person name="Larracuente A.M."/>
            <person name="Singh N.D."/>
            <person name="Abad J.P."/>
            <person name="Abt D.N."/>
            <person name="Adryan B."/>
            <person name="Aguade M."/>
            <person name="Akashi H."/>
            <person name="Anderson W.W."/>
            <person name="Aquadro C.F."/>
            <person name="Ardell D.H."/>
            <person name="Arguello R."/>
            <person name="Artieri C.G."/>
            <person name="Barbash D.A."/>
            <person name="Barker D."/>
            <person name="Barsanti P."/>
            <person name="Batterham P."/>
            <person name="Batzoglou S."/>
            <person name="Begun D."/>
            <person name="Bhutkar A."/>
            <person name="Blanco E."/>
            <person name="Bosak S.A."/>
            <person name="Bradley R.K."/>
            <person name="Brand A.D."/>
            <person name="Brent M.R."/>
            <person name="Brooks A.N."/>
            <person name="Brown R.H."/>
            <person name="Butlin R.K."/>
            <person name="Caggese C."/>
            <person name="Calvi B.R."/>
            <person name="Bernardo de Carvalho A."/>
            <person name="Caspi A."/>
            <person name="Castrezana S."/>
            <person name="Celniker S.E."/>
            <person name="Chang J.L."/>
            <person name="Chapple C."/>
            <person name="Chatterji S."/>
            <person name="Chinwalla A."/>
            <person name="Civetta A."/>
            <person name="Clifton S.W."/>
            <person name="Comeron J.M."/>
            <person name="Costello J.C."/>
            <person name="Coyne J.A."/>
            <person name="Daub J."/>
            <person name="David R.G."/>
            <person name="Delcher A.L."/>
            <person name="Delehaunty K."/>
            <person name="Do C.B."/>
            <person name="Ebling H."/>
            <person name="Edwards K."/>
            <person name="Eickbush T."/>
            <person name="Evans J.D."/>
            <person name="Filipski A."/>
            <person name="Findeiss S."/>
            <person name="Freyhult E."/>
            <person name="Fulton L."/>
            <person name="Fulton R."/>
            <person name="Garcia A.C."/>
            <person name="Gardiner A."/>
            <person name="Garfield D.A."/>
            <person name="Garvin B.E."/>
            <person name="Gibson G."/>
            <person name="Gilbert D."/>
            <person name="Gnerre S."/>
            <person name="Godfrey J."/>
            <person name="Good R."/>
            <person name="Gotea V."/>
            <person name="Gravely B."/>
            <person name="Greenberg A.J."/>
            <person name="Griffiths-Jones S."/>
            <person name="Gross S."/>
            <person name="Guigo R."/>
            <person name="Gustafson E.A."/>
            <person name="Haerty W."/>
            <person name="Hahn M.W."/>
            <person name="Halligan D.L."/>
            <person name="Halpern A.L."/>
            <person name="Halter G.M."/>
            <person name="Han M.V."/>
            <person name="Heger A."/>
            <person name="Hillier L."/>
            <person name="Hinrichs A.S."/>
            <person name="Holmes I."/>
            <person name="Hoskins R.A."/>
            <person name="Hubisz M.J."/>
            <person name="Hultmark D."/>
            <person name="Huntley M.A."/>
            <person name="Jaffe D.B."/>
            <person name="Jagadeeshan S."/>
            <person name="Jeck W.R."/>
            <person name="Johnson J."/>
            <person name="Jones C.D."/>
            <person name="Jordan W.C."/>
            <person name="Karpen G.H."/>
            <person name="Kataoka E."/>
            <person name="Keightley P.D."/>
            <person name="Kheradpour P."/>
            <person name="Kirkness E.F."/>
            <person name="Koerich L.B."/>
            <person name="Kristiansen K."/>
            <person name="Kudrna D."/>
            <person name="Kulathinal R.J."/>
            <person name="Kumar S."/>
            <person name="Kwok R."/>
            <person name="Lander E."/>
            <person name="Langley C.H."/>
            <person name="Lapoint R."/>
            <person name="Lazzaro B.P."/>
            <person name="Lee S.J."/>
            <person name="Levesque L."/>
            <person name="Li R."/>
            <person name="Lin C.F."/>
            <person name="Lin M.F."/>
            <person name="Lindblad-Toh K."/>
            <person name="Llopart A."/>
            <person name="Long M."/>
            <person name="Low L."/>
            <person name="Lozovsky E."/>
            <person name="Lu J."/>
            <person name="Luo M."/>
            <person name="Machado C.A."/>
            <person name="Makalowski W."/>
            <person name="Marzo M."/>
            <person name="Matsuda M."/>
            <person name="Matzkin L."/>
            <person name="McAllister B."/>
            <person name="McBride C.S."/>
            <person name="McKernan B."/>
            <person name="McKernan K."/>
            <person name="Mendez-Lago M."/>
            <person name="Minx P."/>
            <person name="Mollenhauer M.U."/>
            <person name="Montooth K."/>
            <person name="Mount S.M."/>
            <person name="Mu X."/>
            <person name="Myers E."/>
            <person name="Negre B."/>
            <person name="Newfeld S."/>
            <person name="Nielsen R."/>
            <person name="Noor M.A."/>
            <person name="O'Grady P."/>
            <person name="Pachter L."/>
            <person name="Papaceit M."/>
            <person name="Parisi M.J."/>
            <person name="Parisi M."/>
            <person name="Parts L."/>
            <person name="Pedersen J.S."/>
            <person name="Pesole G."/>
            <person name="Phillippy A.M."/>
            <person name="Ponting C.P."/>
            <person name="Pop M."/>
            <person name="Porcelli D."/>
            <person name="Powell J.R."/>
            <person name="Prohaska S."/>
            <person name="Pruitt K."/>
            <person name="Puig M."/>
            <person name="Quesneville H."/>
            <person name="Ram K.R."/>
            <person name="Rand D."/>
            <person name="Rasmussen M.D."/>
            <person name="Reed L.K."/>
            <person name="Reenan R."/>
            <person name="Reily A."/>
            <person name="Remington K.A."/>
            <person name="Rieger T.T."/>
            <person name="Ritchie M.G."/>
            <person name="Robin C."/>
            <person name="Rogers Y.H."/>
            <person name="Rohde C."/>
            <person name="Rozas J."/>
            <person name="Rubenfield M.J."/>
            <person name="Ruiz A."/>
            <person name="Russo S."/>
            <person name="Salzberg S.L."/>
            <person name="Sanchez-Gracia A."/>
            <person name="Saranga D.J."/>
            <person name="Sato H."/>
            <person name="Schaeffer S.W."/>
            <person name="Schatz M.C."/>
            <person name="Schlenke T."/>
            <person name="Schwartz R."/>
            <person name="Segarra C."/>
            <person name="Singh R.S."/>
            <person name="Sirot L."/>
            <person name="Sirota M."/>
            <person name="Sisneros N.B."/>
            <person name="Smith C.D."/>
            <person name="Smith T.F."/>
            <person name="Spieth J."/>
            <person name="Stage D.E."/>
            <person name="Stark A."/>
            <person name="Stephan W."/>
            <person name="Strausberg R.L."/>
            <person name="Strempel S."/>
            <person name="Sturgill D."/>
            <person name="Sutton G."/>
            <person name="Sutton G.G."/>
            <person name="Tao W."/>
            <person name="Teichmann S."/>
            <person name="Tobari Y.N."/>
            <person name="Tomimura Y."/>
            <person name="Tsolas J.M."/>
            <person name="Valente V.L."/>
            <person name="Venter E."/>
            <person name="Venter J.C."/>
            <person name="Vicario S."/>
            <person name="Vieira F.G."/>
            <person name="Vilella A.J."/>
            <person name="Villasante A."/>
            <person name="Walenz B."/>
            <person name="Wang J."/>
            <person name="Wasserman M."/>
            <person name="Watts T."/>
            <person name="Wilson D."/>
            <person name="Wilson R.K."/>
            <person name="Wing R.A."/>
            <person name="Wolfner M.F."/>
            <person name="Wong A."/>
            <person name="Wong G.K."/>
            <person name="Wu C.I."/>
            <person name="Wu G."/>
            <person name="Yamamoto D."/>
            <person name="Yang H.P."/>
            <person name="Yang S.P."/>
            <person name="Yorke J.A."/>
            <person name="Yoshida K."/>
            <person name="Zdobnov E."/>
            <person name="Zhang P."/>
            <person name="Zhang Y."/>
            <person name="Zimin A.V."/>
            <person name="Baldwin J."/>
            <person name="Abdouelleil A."/>
            <person name="Abdulkadir J."/>
            <person name="Abebe A."/>
            <person name="Abera B."/>
            <person name="Abreu J."/>
            <person name="Acer S.C."/>
            <person name="Aftuck L."/>
            <person name="Alexander A."/>
            <person name="An P."/>
            <person name="Anderson E."/>
            <person name="Anderson S."/>
            <person name="Arachi H."/>
            <person name="Azer M."/>
            <person name="Bachantsang P."/>
            <person name="Barry A."/>
            <person name="Bayul T."/>
            <person name="Berlin A."/>
            <person name="Bessette D."/>
            <person name="Bloom T."/>
            <person name="Blye J."/>
            <person name="Boguslavskiy L."/>
            <person name="Bonnet C."/>
            <person name="Boukhgalter B."/>
            <person name="Bourzgui I."/>
            <person name="Brown A."/>
            <person name="Cahill P."/>
            <person name="Channer S."/>
            <person name="Cheshatsang Y."/>
            <person name="Chuda L."/>
            <person name="Citroen M."/>
            <person name="Collymore A."/>
            <person name="Cooke P."/>
            <person name="Costello M."/>
            <person name="D'Aco K."/>
            <person name="Daza R."/>
            <person name="De Haan G."/>
            <person name="DeGray S."/>
            <person name="DeMaso C."/>
            <person name="Dhargay N."/>
            <person name="Dooley K."/>
            <person name="Dooley E."/>
            <person name="Doricent M."/>
            <person name="Dorje P."/>
            <person name="Dorjee K."/>
            <person name="Dupes A."/>
            <person name="Elong R."/>
            <person name="Falk J."/>
            <person name="Farina A."/>
            <person name="Faro S."/>
            <person name="Ferguson D."/>
            <person name="Fisher S."/>
            <person name="Foley C.D."/>
            <person name="Franke A."/>
            <person name="Friedrich D."/>
            <person name="Gadbois L."/>
            <person name="Gearin G."/>
            <person name="Gearin C.R."/>
            <person name="Giannoukos G."/>
            <person name="Goode T."/>
            <person name="Graham J."/>
            <person name="Grandbois E."/>
            <person name="Grewal S."/>
            <person name="Gyaltsen K."/>
            <person name="Hafez N."/>
            <person name="Hagos B."/>
            <person name="Hall J."/>
            <person name="Henson C."/>
            <person name="Hollinger A."/>
            <person name="Honan T."/>
            <person name="Huard M.D."/>
            <person name="Hughes L."/>
            <person name="Hurhula B."/>
            <person name="Husby M.E."/>
            <person name="Kamat A."/>
            <person name="Kanga B."/>
            <person name="Kashin S."/>
            <person name="Khazanovich D."/>
            <person name="Kisner P."/>
            <person name="Lance K."/>
            <person name="Lara M."/>
            <person name="Lee W."/>
            <person name="Lennon N."/>
            <person name="Letendre F."/>
            <person name="LeVine R."/>
            <person name="Lipovsky A."/>
            <person name="Liu X."/>
            <person name="Liu J."/>
            <person name="Liu S."/>
            <person name="Lokyitsang T."/>
            <person name="Lokyitsang Y."/>
            <person name="Lubonja R."/>
            <person name="Lui A."/>
            <person name="MacDonald P."/>
            <person name="Magnisalis V."/>
            <person name="Maru K."/>
            <person name="Matthews C."/>
            <person name="McCusker W."/>
            <person name="McDonough S."/>
            <person name="Mehta T."/>
            <person name="Meldrim J."/>
            <person name="Meneus L."/>
            <person name="Mihai O."/>
            <person name="Mihalev A."/>
            <person name="Mihova T."/>
            <person name="Mittelman R."/>
            <person name="Mlenga V."/>
            <person name="Montmayeur A."/>
            <person name="Mulrain L."/>
            <person name="Navidi A."/>
            <person name="Naylor J."/>
            <person name="Negash T."/>
            <person name="Nguyen T."/>
            <person name="Nguyen N."/>
            <person name="Nicol R."/>
            <person name="Norbu C."/>
            <person name="Norbu N."/>
            <person name="Novod N."/>
            <person name="O'Neill B."/>
            <person name="Osman S."/>
            <person name="Markiewicz E."/>
            <person name="Oyono O.L."/>
            <person name="Patti C."/>
            <person name="Phunkhang P."/>
            <person name="Pierre F."/>
            <person name="Priest M."/>
            <person name="Raghuraman S."/>
            <person name="Rege F."/>
            <person name="Reyes R."/>
            <person name="Rise C."/>
            <person name="Rogov P."/>
            <person name="Ross K."/>
            <person name="Ryan E."/>
            <person name="Settipalli S."/>
            <person name="Shea T."/>
            <person name="Sherpa N."/>
            <person name="Shi L."/>
            <person name="Shih D."/>
            <person name="Sparrow T."/>
            <person name="Spaulding J."/>
            <person name="Stalker J."/>
            <person name="Stange-Thomann N."/>
            <person name="Stavropoulos S."/>
            <person name="Stone C."/>
            <person name="Strader C."/>
            <person name="Tesfaye S."/>
            <person name="Thomson T."/>
            <person name="Thoulutsang Y."/>
            <person name="Thoulutsang D."/>
            <person name="Topham K."/>
            <person name="Topping I."/>
            <person name="Tsamla T."/>
            <person name="Vassiliev H."/>
            <person name="Vo A."/>
            <person name="Wangchuk T."/>
            <person name="Wangdi T."/>
            <person name="Weiand M."/>
            <person name="Wilkinson J."/>
            <person name="Wilson A."/>
            <person name="Yadav S."/>
            <person name="Young G."/>
            <person name="Yu Q."/>
            <person name="Zembek L."/>
            <person name="Zhong D."/>
            <person name="Zimmer A."/>
            <person name="Zwirko Z."/>
            <person name="Jaffe D.B."/>
            <person name="Alvarez P."/>
            <person name="Brockman W."/>
            <person name="Butler J."/>
            <person name="Chin C."/>
            <person name="Gnerre S."/>
            <person name="Grabherr M."/>
            <person name="Kleber M."/>
            <person name="Mauceli E."/>
            <person name="MacCallum I."/>
        </authorList>
    </citation>
    <scope>NUCLEOTIDE SEQUENCE [LARGE SCALE GENOMIC DNA]</scope>
    <source>
        <strain evidence="16">Tucson 15010-1051.87</strain>
    </source>
</reference>
<dbReference type="STRING" id="7244.A0A0Q9WPW3"/>
<feature type="region of interest" description="Disordered" evidence="13">
    <location>
        <begin position="1042"/>
        <end position="1064"/>
    </location>
</feature>
<evidence type="ECO:0000256" key="5">
    <source>
        <dbReference type="ARBA" id="ARBA00023117"/>
    </source>
</evidence>
<dbReference type="OrthoDB" id="5752at2759"/>
<dbReference type="InterPro" id="IPR011177">
    <property type="entry name" value="TAF1_animal"/>
</dbReference>
<organism evidence="15 16">
    <name type="scientific">Drosophila virilis</name>
    <name type="common">Fruit fly</name>
    <dbReference type="NCBI Taxonomy" id="7244"/>
    <lineage>
        <taxon>Eukaryota</taxon>
        <taxon>Metazoa</taxon>
        <taxon>Ecdysozoa</taxon>
        <taxon>Arthropoda</taxon>
        <taxon>Hexapoda</taxon>
        <taxon>Insecta</taxon>
        <taxon>Pterygota</taxon>
        <taxon>Neoptera</taxon>
        <taxon>Endopterygota</taxon>
        <taxon>Diptera</taxon>
        <taxon>Brachycera</taxon>
        <taxon>Muscomorpha</taxon>
        <taxon>Ephydroidea</taxon>
        <taxon>Drosophilidae</taxon>
        <taxon>Drosophila</taxon>
    </lineage>
</organism>
<feature type="region of interest" description="Disordered" evidence="13">
    <location>
        <begin position="619"/>
        <end position="638"/>
    </location>
</feature>
<feature type="coiled-coil region" evidence="12">
    <location>
        <begin position="1281"/>
        <end position="1315"/>
    </location>
</feature>
<dbReference type="SMART" id="SM00384">
    <property type="entry name" value="AT_hook"/>
    <property type="match status" value="2"/>
</dbReference>
<evidence type="ECO:0000256" key="9">
    <source>
        <dbReference type="ARBA" id="ARBA00023306"/>
    </source>
</evidence>
<comment type="subcellular location">
    <subcellularLocation>
        <location evidence="1">Nucleus</location>
    </subcellularLocation>
</comment>
<evidence type="ECO:0000256" key="8">
    <source>
        <dbReference type="ARBA" id="ARBA00023242"/>
    </source>
</evidence>
<evidence type="ECO:0000256" key="6">
    <source>
        <dbReference type="ARBA" id="ARBA00023125"/>
    </source>
</evidence>
<feature type="compositionally biased region" description="Low complexity" evidence="13">
    <location>
        <begin position="148"/>
        <end position="158"/>
    </location>
</feature>
<feature type="domain" description="Bromo" evidence="14">
    <location>
        <begin position="1507"/>
        <end position="1577"/>
    </location>
</feature>
<dbReference type="PANTHER" id="PTHR13900">
    <property type="entry name" value="TRANSCRIPTION INITIATION FACTOR TFIID"/>
    <property type="match status" value="1"/>
</dbReference>
<feature type="region of interest" description="Disordered" evidence="13">
    <location>
        <begin position="463"/>
        <end position="518"/>
    </location>
</feature>
<feature type="region of interest" description="Disordered" evidence="13">
    <location>
        <begin position="1950"/>
        <end position="2134"/>
    </location>
</feature>
<dbReference type="Gene3D" id="1.20.920.10">
    <property type="entry name" value="Bromodomain-like"/>
    <property type="match status" value="2"/>
</dbReference>
<dbReference type="InterPro" id="IPR036741">
    <property type="entry name" value="TAFII-230_TBP-bd_sf"/>
</dbReference>
<evidence type="ECO:0000256" key="1">
    <source>
        <dbReference type="ARBA" id="ARBA00004123"/>
    </source>
</evidence>
<dbReference type="GO" id="GO:0004402">
    <property type="term" value="F:histone acetyltransferase activity"/>
    <property type="evidence" value="ECO:0007669"/>
    <property type="project" value="InterPro"/>
</dbReference>
<evidence type="ECO:0000259" key="14">
    <source>
        <dbReference type="PROSITE" id="PS50014"/>
    </source>
</evidence>
<feature type="compositionally biased region" description="Basic and acidic residues" evidence="13">
    <location>
        <begin position="1342"/>
        <end position="1355"/>
    </location>
</feature>
<feature type="compositionally biased region" description="Low complexity" evidence="13">
    <location>
        <begin position="2065"/>
        <end position="2075"/>
    </location>
</feature>
<dbReference type="PhylomeDB" id="A0A0Q9WPW3"/>
<dbReference type="OMA" id="PARIWYD"/>
<dbReference type="SMART" id="SM00297">
    <property type="entry name" value="BROMO"/>
    <property type="match status" value="2"/>
</dbReference>
<proteinExistence type="inferred from homology"/>
<feature type="compositionally biased region" description="Polar residues" evidence="13">
    <location>
        <begin position="296"/>
        <end position="305"/>
    </location>
</feature>
<feature type="region of interest" description="Disordered" evidence="13">
    <location>
        <begin position="1204"/>
        <end position="1234"/>
    </location>
</feature>
<dbReference type="GO" id="GO:0003677">
    <property type="term" value="F:DNA binding"/>
    <property type="evidence" value="ECO:0007669"/>
    <property type="project" value="UniProtKB-KW"/>
</dbReference>
<dbReference type="SUPFAM" id="SSF47055">
    <property type="entry name" value="TAF(II)230 TBP-binding fragment"/>
    <property type="match status" value="1"/>
</dbReference>
<keyword evidence="12" id="KW-0175">Coiled coil</keyword>
<keyword evidence="3" id="KW-0677">Repeat</keyword>
<evidence type="ECO:0000256" key="7">
    <source>
        <dbReference type="ARBA" id="ARBA00023163"/>
    </source>
</evidence>
<feature type="region of interest" description="Disordered" evidence="13">
    <location>
        <begin position="265"/>
        <end position="333"/>
    </location>
</feature>
<evidence type="ECO:0000256" key="4">
    <source>
        <dbReference type="ARBA" id="ARBA00023015"/>
    </source>
</evidence>
<dbReference type="InterPro" id="IPR022591">
    <property type="entry name" value="TAF1_HAT_dom"/>
</dbReference>
<dbReference type="InterPro" id="IPR001487">
    <property type="entry name" value="Bromodomain"/>
</dbReference>
<dbReference type="CDD" id="cd05511">
    <property type="entry name" value="Bromo_TFIID"/>
    <property type="match status" value="2"/>
</dbReference>
<keyword evidence="5 11" id="KW-0103">Bromodomain</keyword>
<dbReference type="PANTHER" id="PTHR13900:SF0">
    <property type="entry name" value="TRANSCRIPTION INITIATION FACTOR TFIID SUBUNIT 1"/>
    <property type="match status" value="1"/>
</dbReference>
<dbReference type="PIRSF" id="PIRSF003047">
    <property type="entry name" value="TAF1_animal"/>
    <property type="match status" value="1"/>
</dbReference>
<dbReference type="GO" id="GO:0016251">
    <property type="term" value="F:RNA polymerase II general transcription initiation factor activity"/>
    <property type="evidence" value="ECO:0007669"/>
    <property type="project" value="InterPro"/>
</dbReference>
<dbReference type="EMBL" id="CH940650">
    <property type="protein sequence ID" value="KRF83071.1"/>
    <property type="molecule type" value="Genomic_DNA"/>
</dbReference>
<feature type="compositionally biased region" description="Low complexity" evidence="13">
    <location>
        <begin position="2005"/>
        <end position="2017"/>
    </location>
</feature>
<keyword evidence="6" id="KW-0238">DNA-binding</keyword>
<dbReference type="FunFam" id="1.20.920.10:FF:000051">
    <property type="entry name" value="Transcription initiation factor TFIID subunit"/>
    <property type="match status" value="1"/>
</dbReference>
<dbReference type="PRINTS" id="PR00503">
    <property type="entry name" value="BROMODOMAIN"/>
</dbReference>
<dbReference type="InterPro" id="IPR036427">
    <property type="entry name" value="Bromodomain-like_sf"/>
</dbReference>
<evidence type="ECO:0000256" key="13">
    <source>
        <dbReference type="SAM" id="MobiDB-lite"/>
    </source>
</evidence>
<keyword evidence="4" id="KW-0805">Transcription regulation</keyword>
<dbReference type="Pfam" id="PF12157">
    <property type="entry name" value="DUF3591"/>
    <property type="match status" value="1"/>
</dbReference>
<feature type="compositionally biased region" description="Basic and acidic residues" evidence="13">
    <location>
        <begin position="1045"/>
        <end position="1054"/>
    </location>
</feature>
<feature type="compositionally biased region" description="Polar residues" evidence="13">
    <location>
        <begin position="1976"/>
        <end position="2000"/>
    </location>
</feature>
<gene>
    <name evidence="15" type="primary">Dvir\GJ26499</name>
    <name evidence="15" type="ORF">Dvir_GJ26499</name>
</gene>
<keyword evidence="16" id="KW-1185">Reference proteome</keyword>
<dbReference type="Pfam" id="PF09247">
    <property type="entry name" value="TBP-binding"/>
    <property type="match status" value="1"/>
</dbReference>
<keyword evidence="8" id="KW-0539">Nucleus</keyword>
<keyword evidence="7" id="KW-0804">Transcription</keyword>
<dbReference type="Pfam" id="PF00439">
    <property type="entry name" value="Bromodomain"/>
    <property type="match status" value="2"/>
</dbReference>
<name>A0A0Q9WPW3_DROVI</name>
<feature type="compositionally biased region" description="Basic and acidic residues" evidence="13">
    <location>
        <begin position="171"/>
        <end position="182"/>
    </location>
</feature>
<feature type="compositionally biased region" description="Low complexity" evidence="13">
    <location>
        <begin position="2110"/>
        <end position="2124"/>
    </location>
</feature>
<dbReference type="eggNOG" id="KOG0008">
    <property type="taxonomic scope" value="Eukaryota"/>
</dbReference>
<feature type="compositionally biased region" description="Low complexity" evidence="13">
    <location>
        <begin position="189"/>
        <end position="198"/>
    </location>
</feature>
<evidence type="ECO:0000256" key="3">
    <source>
        <dbReference type="ARBA" id="ARBA00022737"/>
    </source>
</evidence>
<dbReference type="SUPFAM" id="SSF47370">
    <property type="entry name" value="Bromodomain"/>
    <property type="match status" value="2"/>
</dbReference>
<dbReference type="GO" id="GO:0005669">
    <property type="term" value="C:transcription factor TFIID complex"/>
    <property type="evidence" value="ECO:0007669"/>
    <property type="project" value="InterPro"/>
</dbReference>
<dbReference type="FunCoup" id="A0A0Q9WPW3">
    <property type="interactions" value="2162"/>
</dbReference>
<evidence type="ECO:0000256" key="2">
    <source>
        <dbReference type="ARBA" id="ARBA00009064"/>
    </source>
</evidence>
<feature type="compositionally biased region" description="Polar residues" evidence="13">
    <location>
        <begin position="1223"/>
        <end position="1233"/>
    </location>
</feature>
<feature type="compositionally biased region" description="Polar residues" evidence="13">
    <location>
        <begin position="1778"/>
        <end position="1795"/>
    </location>
</feature>
<sequence>MDTASDNDSDEGSIGGNAANDMGIDLTGILFGNIDSEGKLVDDDDDRGHVFDAELRENLSSLSKLGLNSLLNEVIDQNAGANSDEEPEEKPAPESAEGLSAFDALKAGLNSETNEDGLIKAQDDAIDYSDINELSEDCPRTPSPPSQPSEEAATSASTYDDLEDAIPATKVEAKSNKDDKELMPPPSAPMRSASAPSSGNEESPTKPGTADGTSSTDEKSSEAKEADRRLDTPLADILPSKYQNVDVCELFPDFRPQKVLRFSRLFGPGKPTSLPQIWRHVRKRRRKRHQSRDQKTTNTGGSDSPSDTEEPRRRGFGIHFGPEPSPAQCMSDDEDKLLSDLNSVDVRQEGPDNGENSDQKPKVADWRYGPAQIWYDMLEVPDSGEGFNYGFKTKQDKTSSALSKLTGDRSATSAATDVAQDQSIADDAFLMVSQLHWEDDVVWDGNDIKAKVLQKLNSKTNAAGWLPSSGSRTAGAFSQPGKSALPVGNSGSNSGGNSGKQNSGGSTKKALQSAAQNKQVEAQDDTWYSLFPVENEELIYHKWEDEVIWDAQQMSKVPKPKVLTLDPNDENIILGIPDDIDPSKINKNTGPPPKIKIPHPHVKKSKILLGKAGVINVLAEDTPPPPPKSPDRDPFNISNDSYYTPKTEPTLRLKVGGGNLIQHSTPVVELRAPFVPTHMGPMKLRAFHRPPLKKFSHGPLAQIMPHPVYPLLKHIVKKAKQREVERIASGGGDVFFMRNPEDLSGKDGDIVLAEFCEEHPPLMNQVGMCSKIKNYYKRKAEKDSGPQDYVYGEVAFAHTSPFLGILHPGQCIQALENNMYRAPIYPHKMSPTDFLIIRTRNSYWIRVVNAIFTVGQECPLYEVPGPNSKRANNFTRDFLQVFIYRLFWKSRDNPRRIRMDDVKRAFPAHSESSIRKRLKQCADFKRTGMDSNWWVIKPEFRLPSEEEIRAMVSPEQCCAYFSMIAAEQRLKDAGYGEKSLFAPQEDDDEEAQLLDDEVKVAPWNTTRAYIQAMRGKCLLQLSGPADPTGCGEGFSYVRVPNKPTQTKEEQESQPKRSVTGTDADLRRLPLQRAKELLRKFKVPEEEIKKLTRWEVIDVVRTLSTEKAKAGEEGMDKFSRGNRFSIAEHQERYKEECQRIFDLQNRVLASSEVLSTDEDESSASEESDLEELGKNLENMLANKKTSTQLSLEREEQERQELLRQLEEEQGDSGSKTAKSKDDATQQPMANNNQGRILRITRTFKGNDGKEYTRVETVRRQAVIDAYIKIRTTKDEQFIKQFATLDEQQKEEMKREKRRIQEQLRRIKRNQERERLAQLAQNQKLQPGGMPTSLGDPKSSGGHAHKERDNSHKEVSPSRKKFKLKPDLKLKCGACGQVGHMRTNKACPLYTGMQSSLSQSNPSLADDMDEHSEKEMNMDDDDLVNVDGTKVTLSSKVLKRHSQVQDDFKRRGGLTLKVPRDAMGKKKRRMANDVHCDYLQRHNKTANRRRTDPVVVLSSILEHILNELRSMPDVSPFLFPVNAKRVPDYYRVVTKPMDLQTMREYIRQRRYTSREVFLEDLKQIVDNSLIYNGSQSAYTVAAQRMFNSCFELLSEREDKLMRLEKAINPLLDDDDQVALSFIFDKLHTQVKTQSESWPFHKPVNKKAIKDYYTVIKKPMDLETIGKNIENHTYHSRADYLADIELIATNCEQYNGSEAQYTKFAKKMVEYAHSQLEEFADHCAQLEENIMKTQERARANAPEFEEAWGNDDYDLSRSRASSPGDDYIDVEGHSGLGLITPNSIHRSMGADTNLSHGTTPMRRPPMPAGTEVKRGRGRPRKQRDPVEEVKNPNMVKRGRGRPRKDSLGSNMSQTQAYFLDEDLQCSTDDDEDDEEDFQEVSEDENNAAHILDQGERMHAPSDTMDYIDPKNIKTEVDIDAQQMAEEQCGEDDSQQAAEAMVQLSGIGYYAQQQQDESMDVDPNYDPSDFLAMHKPRQSLGESYNAQGAFSDFMSQVQDDSGQYNPPEASTSAAAAANMSAQEEDMPSTSNDNGMGIDEDLDISDSDDEDNGGVRIKKEVFDDAELAAQQQQQSSQPSQIYLLDASNEPVQPVDYQPQQSDFQPAQELEQLHAQQPNTQQQTEQPPSQGENDYDWLTF</sequence>
<dbReference type="PROSITE" id="PS00633">
    <property type="entry name" value="BROMODOMAIN_1"/>
    <property type="match status" value="2"/>
</dbReference>
<evidence type="ECO:0000256" key="10">
    <source>
        <dbReference type="ARBA" id="ARBA00040102"/>
    </source>
</evidence>
<comment type="similarity">
    <text evidence="2">Belongs to the TAF1 family.</text>
</comment>
<feature type="compositionally biased region" description="Basic residues" evidence="13">
    <location>
        <begin position="279"/>
        <end position="290"/>
    </location>
</feature>
<feature type="region of interest" description="Disordered" evidence="13">
    <location>
        <begin position="1778"/>
        <end position="1847"/>
    </location>
</feature>
<dbReference type="Proteomes" id="UP000008792">
    <property type="component" value="Unassembled WGS sequence"/>
</dbReference>
<dbReference type="InterPro" id="IPR009067">
    <property type="entry name" value="TAF_II_230-bd"/>
</dbReference>